<organism evidence="1 2">
    <name type="scientific">Paraclostridium sordellii</name>
    <name type="common">Clostridium sordellii</name>
    <dbReference type="NCBI Taxonomy" id="1505"/>
    <lineage>
        <taxon>Bacteria</taxon>
        <taxon>Bacillati</taxon>
        <taxon>Bacillota</taxon>
        <taxon>Clostridia</taxon>
        <taxon>Peptostreptococcales</taxon>
        <taxon>Peptostreptococcaceae</taxon>
        <taxon>Paraclostridium</taxon>
    </lineage>
</organism>
<accession>A0A0C7G4K3</accession>
<proteinExistence type="predicted"/>
<name>A0A0C7G4K3_PARSO</name>
<dbReference type="RefSeq" id="WP_055341313.1">
    <property type="nucleotide sequence ID" value="NZ_CDNI01000003.1"/>
</dbReference>
<dbReference type="OrthoDB" id="1878475at2"/>
<dbReference type="Pfam" id="PF05139">
    <property type="entry name" value="Erythro_esteras"/>
    <property type="match status" value="1"/>
</dbReference>
<dbReference type="SUPFAM" id="SSF159501">
    <property type="entry name" value="EreA/ChaN-like"/>
    <property type="match status" value="1"/>
</dbReference>
<dbReference type="EMBL" id="CEKZ01000003">
    <property type="protein sequence ID" value="CEQ02646.1"/>
    <property type="molecule type" value="Genomic_DNA"/>
</dbReference>
<dbReference type="AlphaFoldDB" id="A0A0C7G4K3"/>
<sequence length="408" mass="48090">MKNIKLILIVAVIILSPLLFPLFKSNSYSNEKDYLSKNNKPINLKNINDFSGLEILKDDLKNKKIIFTGEDHTLDKDNLFKIKMIKYLQKKIDLKYYLDESGYANAYFFNKYLNSGDEKILKQAFNQVKGTAMYNTDDYNFYKSLYEFNQTLSEDKRIEIIGIDIEHGGLSSCEYLIDIMKNKDLKTEPLDALLTNLKKYSKREIDAIQLRDINQNLIDDAKKNENEYKDIFGENIEDFKYLLNNLEAMCVSYSSEEKDWNNVRDKYIYDNFKYIDSKLKDAKYFGQWGGAHVYQDTFHEDYYDLDYEYIASLLNKDPDYTGKILSIQYGYSSKVYMDLYSKIDKNLFNDYINSGKDVLFKLNGKNSPFSKDFIYPLYYKPTHKNNQVTTDLFQYIMLINDVNKSNSL</sequence>
<evidence type="ECO:0000313" key="1">
    <source>
        <dbReference type="EMBL" id="CEQ02646.1"/>
    </source>
</evidence>
<reference evidence="1 2" key="1">
    <citation type="submission" date="2015-01" db="EMBL/GenBank/DDBJ databases">
        <authorList>
            <person name="Aslett A.Martin."/>
            <person name="De Silva Nishadi"/>
        </authorList>
    </citation>
    <scope>NUCLEOTIDE SEQUENCE [LARGE SCALE GENOMIC DNA]</scope>
    <source>
        <strain evidence="1 2">R28058</strain>
    </source>
</reference>
<dbReference type="InterPro" id="IPR007815">
    <property type="entry name" value="Emycin_Estase"/>
</dbReference>
<evidence type="ECO:0000313" key="2">
    <source>
        <dbReference type="Proteomes" id="UP000049127"/>
    </source>
</evidence>
<gene>
    <name evidence="1" type="ORF">R28058_03791</name>
</gene>
<dbReference type="Proteomes" id="UP000049127">
    <property type="component" value="Unassembled WGS sequence"/>
</dbReference>
<protein>
    <submittedName>
        <fullName evidence="1">Erythromycin esterase</fullName>
    </submittedName>
</protein>